<evidence type="ECO:0000256" key="1">
    <source>
        <dbReference type="SAM" id="Phobius"/>
    </source>
</evidence>
<dbReference type="Proteomes" id="UP000317496">
    <property type="component" value="Chromosome"/>
</dbReference>
<organism evidence="2 3">
    <name type="scientific">Ferrovibrio terrae</name>
    <dbReference type="NCBI Taxonomy" id="2594003"/>
    <lineage>
        <taxon>Bacteria</taxon>
        <taxon>Pseudomonadati</taxon>
        <taxon>Pseudomonadota</taxon>
        <taxon>Alphaproteobacteria</taxon>
        <taxon>Rhodospirillales</taxon>
        <taxon>Rhodospirillaceae</taxon>
        <taxon>Ferrovibrio</taxon>
    </lineage>
</organism>
<evidence type="ECO:0000313" key="3">
    <source>
        <dbReference type="Proteomes" id="UP000317496"/>
    </source>
</evidence>
<proteinExistence type="predicted"/>
<keyword evidence="3" id="KW-1185">Reference proteome</keyword>
<dbReference type="KEGG" id="fer:FNB15_07155"/>
<feature type="transmembrane region" description="Helical" evidence="1">
    <location>
        <begin position="21"/>
        <end position="45"/>
    </location>
</feature>
<dbReference type="AlphaFoldDB" id="A0A516GZX8"/>
<keyword evidence="1" id="KW-1133">Transmembrane helix</keyword>
<evidence type="ECO:0000313" key="2">
    <source>
        <dbReference type="EMBL" id="QDO97065.1"/>
    </source>
</evidence>
<dbReference type="EMBL" id="CP041636">
    <property type="protein sequence ID" value="QDO97065.1"/>
    <property type="molecule type" value="Genomic_DNA"/>
</dbReference>
<protein>
    <submittedName>
        <fullName evidence="2">Uncharacterized protein</fullName>
    </submittedName>
</protein>
<dbReference type="RefSeq" id="WP_144068046.1">
    <property type="nucleotide sequence ID" value="NZ_CP041636.1"/>
</dbReference>
<gene>
    <name evidence="2" type="ORF">FNB15_07155</name>
</gene>
<keyword evidence="1" id="KW-0472">Membrane</keyword>
<keyword evidence="1" id="KW-0812">Transmembrane</keyword>
<name>A0A516GZX8_9PROT</name>
<reference evidence="2 3" key="1">
    <citation type="submission" date="2019-07" db="EMBL/GenBank/DDBJ databases">
        <title>Genome sequencing for Ferrovibrio sp. K5.</title>
        <authorList>
            <person name="Park S.-J."/>
        </authorList>
    </citation>
    <scope>NUCLEOTIDE SEQUENCE [LARGE SCALE GENOMIC DNA]</scope>
    <source>
        <strain evidence="2 3">K5</strain>
    </source>
</reference>
<accession>A0A516GZX8</accession>
<sequence length="118" mass="12859">MTTMLDRKTSWQDRLAYQWGVLKPFALVLALGLVAGPLISNYMGWQVTSGAANRENHAVAVRQQAMVCDAMARSDTPNASTLDWGARRSLAEKFAVMPGRQEAESGVAMACSEMLARP</sequence>